<gene>
    <name evidence="2" type="ORF">S03H2_06804</name>
</gene>
<protein>
    <submittedName>
        <fullName evidence="2">Uncharacterized protein</fullName>
    </submittedName>
</protein>
<proteinExistence type="predicted"/>
<sequence length="69" mass="8208">SDEGEQSRDILDEEKTDDNLRLKGLKEEESELPRPYGRGFLIRRLPNGSLQRREFGRFPPYCSLKYRYS</sequence>
<organism evidence="2">
    <name type="scientific">marine sediment metagenome</name>
    <dbReference type="NCBI Taxonomy" id="412755"/>
    <lineage>
        <taxon>unclassified sequences</taxon>
        <taxon>metagenomes</taxon>
        <taxon>ecological metagenomes</taxon>
    </lineage>
</organism>
<evidence type="ECO:0000313" key="2">
    <source>
        <dbReference type="EMBL" id="GAH20026.1"/>
    </source>
</evidence>
<reference evidence="2" key="1">
    <citation type="journal article" date="2014" name="Front. Microbiol.">
        <title>High frequency of phylogenetically diverse reductive dehalogenase-homologous genes in deep subseafloor sedimentary metagenomes.</title>
        <authorList>
            <person name="Kawai M."/>
            <person name="Futagami T."/>
            <person name="Toyoda A."/>
            <person name="Takaki Y."/>
            <person name="Nishi S."/>
            <person name="Hori S."/>
            <person name="Arai W."/>
            <person name="Tsubouchi T."/>
            <person name="Morono Y."/>
            <person name="Uchiyama I."/>
            <person name="Ito T."/>
            <person name="Fujiyama A."/>
            <person name="Inagaki F."/>
            <person name="Takami H."/>
        </authorList>
    </citation>
    <scope>NUCLEOTIDE SEQUENCE</scope>
    <source>
        <strain evidence="2">Expedition CK06-06</strain>
    </source>
</reference>
<dbReference type="EMBL" id="BARU01003040">
    <property type="protein sequence ID" value="GAH20026.1"/>
    <property type="molecule type" value="Genomic_DNA"/>
</dbReference>
<name>X1DGP4_9ZZZZ</name>
<feature type="region of interest" description="Disordered" evidence="1">
    <location>
        <begin position="1"/>
        <end position="31"/>
    </location>
</feature>
<feature type="compositionally biased region" description="Basic and acidic residues" evidence="1">
    <location>
        <begin position="17"/>
        <end position="27"/>
    </location>
</feature>
<feature type="non-terminal residue" evidence="2">
    <location>
        <position position="1"/>
    </location>
</feature>
<feature type="compositionally biased region" description="Basic and acidic residues" evidence="1">
    <location>
        <begin position="1"/>
        <end position="10"/>
    </location>
</feature>
<comment type="caution">
    <text evidence="2">The sequence shown here is derived from an EMBL/GenBank/DDBJ whole genome shotgun (WGS) entry which is preliminary data.</text>
</comment>
<evidence type="ECO:0000256" key="1">
    <source>
        <dbReference type="SAM" id="MobiDB-lite"/>
    </source>
</evidence>
<dbReference type="AlphaFoldDB" id="X1DGP4"/>
<accession>X1DGP4</accession>